<proteinExistence type="predicted"/>
<reference evidence="2" key="1">
    <citation type="submission" date="2020-10" db="EMBL/GenBank/DDBJ databases">
        <title>Whole-genome sequence of Luteibacter sp. EIF3.</title>
        <authorList>
            <person name="Friedrich I."/>
            <person name="Hertel R."/>
            <person name="Daniel R."/>
        </authorList>
    </citation>
    <scope>NUCLEOTIDE SEQUENCE</scope>
    <source>
        <strain evidence="2">EIF3</strain>
    </source>
</reference>
<dbReference type="InterPro" id="IPR011051">
    <property type="entry name" value="RmlC_Cupin_sf"/>
</dbReference>
<keyword evidence="3" id="KW-1185">Reference proteome</keyword>
<keyword evidence="1 2" id="KW-0413">Isomerase</keyword>
<dbReference type="Proteomes" id="UP001056681">
    <property type="component" value="Chromosome"/>
</dbReference>
<dbReference type="PANTHER" id="PTHR39193">
    <property type="entry name" value="5-DEOXY-GLUCURONATE ISOMERASE"/>
    <property type="match status" value="1"/>
</dbReference>
<name>A0ABY4T1E5_9GAMM</name>
<dbReference type="PANTHER" id="PTHR39193:SF1">
    <property type="entry name" value="5-DEOXY-GLUCURONATE ISOMERASE"/>
    <property type="match status" value="1"/>
</dbReference>
<dbReference type="NCBIfam" id="TIGR04378">
    <property type="entry name" value="myo_inos_iolB"/>
    <property type="match status" value="1"/>
</dbReference>
<organism evidence="2 3">
    <name type="scientific">Luteibacter flocculans</name>
    <dbReference type="NCBI Taxonomy" id="2780091"/>
    <lineage>
        <taxon>Bacteria</taxon>
        <taxon>Pseudomonadati</taxon>
        <taxon>Pseudomonadota</taxon>
        <taxon>Gammaproteobacteria</taxon>
        <taxon>Lysobacterales</taxon>
        <taxon>Rhodanobacteraceae</taxon>
        <taxon>Luteibacter</taxon>
    </lineage>
</organism>
<dbReference type="PIRSF" id="PIRSF036628">
    <property type="entry name" value="IolB"/>
    <property type="match status" value="1"/>
</dbReference>
<dbReference type="EC" id="5.3.1.30" evidence="2"/>
<protein>
    <submittedName>
        <fullName evidence="2">5-deoxy-glucuronate isomerase</fullName>
        <ecNumber evidence="2">5.3.1.30</ecNumber>
    </submittedName>
</protein>
<dbReference type="GO" id="GO:0102482">
    <property type="term" value="F:5-deoxy-D-glucuronate isomerase activity"/>
    <property type="evidence" value="ECO:0007669"/>
    <property type="project" value="UniProtKB-EC"/>
</dbReference>
<sequence length="271" mass="29784">MTLLVKAAPKGEAIVEVTPQTAHWTHVGFEARRLAAGQRTEIRLPADREGCLVVLTGTIDLRVGDEAWQGLGDRTSVFDDASPHAVYAPPSSVFEISASTDTEIALASAPATGLHGVRLIPPSSMKRSVRGTGANTRYVCDILPESEPAESLLVVEVLTPAGHSSSYPPHKHDTDALPEESVLEETYYHRIDPPQGFAFQRVYTDSRDIDESMAVGDHDVVMVPRGYHPVVMPHGYRGYYLNVMAGPRREWHFRNDPAHEWMIAPPASRSE</sequence>
<gene>
    <name evidence="2" type="primary">iolB</name>
    <name evidence="2" type="ORF">IM816_15035</name>
</gene>
<evidence type="ECO:0000313" key="3">
    <source>
        <dbReference type="Proteomes" id="UP001056681"/>
    </source>
</evidence>
<dbReference type="InterPro" id="IPR014710">
    <property type="entry name" value="RmlC-like_jellyroll"/>
</dbReference>
<dbReference type="InterPro" id="IPR024203">
    <property type="entry name" value="Deoxy-glucuronate_isom_IolB"/>
</dbReference>
<dbReference type="Gene3D" id="2.60.120.10">
    <property type="entry name" value="Jelly Rolls"/>
    <property type="match status" value="2"/>
</dbReference>
<dbReference type="Pfam" id="PF04962">
    <property type="entry name" value="KduI"/>
    <property type="match status" value="1"/>
</dbReference>
<dbReference type="RefSeq" id="WP_250338709.1">
    <property type="nucleotide sequence ID" value="NZ_CP063231.1"/>
</dbReference>
<dbReference type="SUPFAM" id="SSF51182">
    <property type="entry name" value="RmlC-like cupins"/>
    <property type="match status" value="1"/>
</dbReference>
<accession>A0ABY4T1E5</accession>
<evidence type="ECO:0000256" key="1">
    <source>
        <dbReference type="ARBA" id="ARBA00023235"/>
    </source>
</evidence>
<dbReference type="InterPro" id="IPR021120">
    <property type="entry name" value="KduI/IolB_isomerase"/>
</dbReference>
<dbReference type="EMBL" id="CP063231">
    <property type="protein sequence ID" value="URL57912.1"/>
    <property type="molecule type" value="Genomic_DNA"/>
</dbReference>
<evidence type="ECO:0000313" key="2">
    <source>
        <dbReference type="EMBL" id="URL57912.1"/>
    </source>
</evidence>